<sequence length="108" mass="10859">GGLFADGGYQQEAGSSVFFEHCSAKGDGGGASVENSFTQGPNTSAIFRSCLGGEDGGGLHAKGGYQQETGSSVLFENCSAEAHQSTLAWEDNMSFAVSGCPPNGTSGP</sequence>
<keyword evidence="2" id="KW-1185">Reference proteome</keyword>
<gene>
    <name evidence="1" type="ORF">SNEC2469_LOCUS21361</name>
</gene>
<reference evidence="1" key="1">
    <citation type="submission" date="2021-02" db="EMBL/GenBank/DDBJ databases">
        <authorList>
            <person name="Dougan E. K."/>
            <person name="Rhodes N."/>
            <person name="Thang M."/>
            <person name="Chan C."/>
        </authorList>
    </citation>
    <scope>NUCLEOTIDE SEQUENCE</scope>
</reference>
<organism evidence="1 2">
    <name type="scientific">Symbiodinium necroappetens</name>
    <dbReference type="NCBI Taxonomy" id="1628268"/>
    <lineage>
        <taxon>Eukaryota</taxon>
        <taxon>Sar</taxon>
        <taxon>Alveolata</taxon>
        <taxon>Dinophyceae</taxon>
        <taxon>Suessiales</taxon>
        <taxon>Symbiodiniaceae</taxon>
        <taxon>Symbiodinium</taxon>
    </lineage>
</organism>
<dbReference type="Proteomes" id="UP000601435">
    <property type="component" value="Unassembled WGS sequence"/>
</dbReference>
<protein>
    <recommendedName>
        <fullName evidence="3">Pectate lyase</fullName>
    </recommendedName>
</protein>
<comment type="caution">
    <text evidence="1">The sequence shown here is derived from an EMBL/GenBank/DDBJ whole genome shotgun (WGS) entry which is preliminary data.</text>
</comment>
<feature type="non-terminal residue" evidence="1">
    <location>
        <position position="108"/>
    </location>
</feature>
<evidence type="ECO:0000313" key="1">
    <source>
        <dbReference type="EMBL" id="CAE7739346.1"/>
    </source>
</evidence>
<accession>A0A812XJI0</accession>
<dbReference type="AlphaFoldDB" id="A0A812XJI0"/>
<evidence type="ECO:0000313" key="2">
    <source>
        <dbReference type="Proteomes" id="UP000601435"/>
    </source>
</evidence>
<evidence type="ECO:0008006" key="3">
    <source>
        <dbReference type="Google" id="ProtNLM"/>
    </source>
</evidence>
<dbReference type="OrthoDB" id="438153at2759"/>
<name>A0A812XJI0_9DINO</name>
<dbReference type="EMBL" id="CAJNJA010037857">
    <property type="protein sequence ID" value="CAE7739346.1"/>
    <property type="molecule type" value="Genomic_DNA"/>
</dbReference>
<proteinExistence type="predicted"/>